<name>K1SBN6_9ZZZZ</name>
<protein>
    <submittedName>
        <fullName evidence="2">Phage infection protein</fullName>
    </submittedName>
</protein>
<dbReference type="EMBL" id="AJWY01009511">
    <property type="protein sequence ID" value="EKC58147.1"/>
    <property type="molecule type" value="Genomic_DNA"/>
</dbReference>
<evidence type="ECO:0000313" key="2">
    <source>
        <dbReference type="EMBL" id="EKC58147.1"/>
    </source>
</evidence>
<keyword evidence="1" id="KW-0812">Transmembrane</keyword>
<organism evidence="2">
    <name type="scientific">human gut metagenome</name>
    <dbReference type="NCBI Taxonomy" id="408170"/>
    <lineage>
        <taxon>unclassified sequences</taxon>
        <taxon>metagenomes</taxon>
        <taxon>organismal metagenomes</taxon>
    </lineage>
</organism>
<reference evidence="2" key="1">
    <citation type="journal article" date="2013" name="Environ. Microbiol.">
        <title>Microbiota from the distal guts of lean and obese adolescents exhibit partial functional redundancy besides clear differences in community structure.</title>
        <authorList>
            <person name="Ferrer M."/>
            <person name="Ruiz A."/>
            <person name="Lanza F."/>
            <person name="Haange S.B."/>
            <person name="Oberbach A."/>
            <person name="Till H."/>
            <person name="Bargiela R."/>
            <person name="Campoy C."/>
            <person name="Segura M.T."/>
            <person name="Richter M."/>
            <person name="von Bergen M."/>
            <person name="Seifert J."/>
            <person name="Suarez A."/>
        </authorList>
    </citation>
    <scope>NUCLEOTIDE SEQUENCE</scope>
</reference>
<feature type="transmembrane region" description="Helical" evidence="1">
    <location>
        <begin position="20"/>
        <end position="39"/>
    </location>
</feature>
<comment type="caution">
    <text evidence="2">The sequence shown here is derived from an EMBL/GenBank/DDBJ whole genome shotgun (WGS) entry which is preliminary data.</text>
</comment>
<keyword evidence="1" id="KW-1133">Transmembrane helix</keyword>
<keyword evidence="1" id="KW-0472">Membrane</keyword>
<evidence type="ECO:0000256" key="1">
    <source>
        <dbReference type="SAM" id="Phobius"/>
    </source>
</evidence>
<sequence>MRETLAGMYGTAYMEALAKLSLFMIEGLLIGLVIRIPFVKLNHFVEERMEDTELM</sequence>
<accession>K1SBN6</accession>
<proteinExistence type="predicted"/>
<gene>
    <name evidence="2" type="ORF">LEA_14010</name>
</gene>
<dbReference type="AlphaFoldDB" id="K1SBN6"/>